<reference evidence="2" key="1">
    <citation type="journal article" date="2014" name="Nat. Commun.">
        <title>The emerging biofuel crop Camelina sativa retains a highly undifferentiated hexaploid genome structure.</title>
        <authorList>
            <person name="Kagale S."/>
            <person name="Koh C."/>
            <person name="Nixon J."/>
            <person name="Bollina V."/>
            <person name="Clarke W.E."/>
            <person name="Tuteja R."/>
            <person name="Spillane C."/>
            <person name="Robinson S.J."/>
            <person name="Links M.G."/>
            <person name="Clarke C."/>
            <person name="Higgins E.E."/>
            <person name="Huebert T."/>
            <person name="Sharpe A.G."/>
            <person name="Parkin I.A."/>
        </authorList>
    </citation>
    <scope>NUCLEOTIDE SEQUENCE [LARGE SCALE GENOMIC DNA]</scope>
    <source>
        <strain evidence="2">cv. DH55</strain>
    </source>
</reference>
<gene>
    <name evidence="3" type="primary">LOC104743391</name>
</gene>
<accession>A0ABM1QW79</accession>
<dbReference type="Gene3D" id="2.40.50.140">
    <property type="entry name" value="Nucleic acid-binding proteins"/>
    <property type="match status" value="1"/>
</dbReference>
<sequence>MTIMNSTIITWCPPLSPDYFLDLATYSDILAEDGLNENILIDVVGQVVSRGEMKTSEINDKPKKRVEVELLCHDANDSMVICFIRLAKINSYNGTRTISNAYDMSLMLINPDHPDVLDFVSTLSKDDLKLTFCERNCKFLKQNNDKVDYINQFPRSTISDLLEATMEGKFKLVCAIYHIDMEFGWYKLVLDVMDSTSETKFILFDHNALKLVNQTATDVLGGNYDEIQDPTIVPGALQSLVGKTFMFLASVETSNIVDGKETYKVSYVEMGDSSTHVDNIEDSEAPADPRDVISIEDHDQDCVSHGHDIGTSVTTPSSKCKEEATEDAYAHSSTSKKICLPSIKEAIDEAGVKAPTNEADEG</sequence>
<protein>
    <submittedName>
        <fullName evidence="3">Uncharacterized protein LOC104743391</fullName>
    </submittedName>
</protein>
<evidence type="ECO:0000256" key="1">
    <source>
        <dbReference type="SAM" id="MobiDB-lite"/>
    </source>
</evidence>
<dbReference type="CDD" id="cd04481">
    <property type="entry name" value="RPA1_DBD_B_like"/>
    <property type="match status" value="1"/>
</dbReference>
<dbReference type="SUPFAM" id="SSF50249">
    <property type="entry name" value="Nucleic acid-binding proteins"/>
    <property type="match status" value="2"/>
</dbReference>
<organism evidence="2 3">
    <name type="scientific">Camelina sativa</name>
    <name type="common">False flax</name>
    <name type="synonym">Myagrum sativum</name>
    <dbReference type="NCBI Taxonomy" id="90675"/>
    <lineage>
        <taxon>Eukaryota</taxon>
        <taxon>Viridiplantae</taxon>
        <taxon>Streptophyta</taxon>
        <taxon>Embryophyta</taxon>
        <taxon>Tracheophyta</taxon>
        <taxon>Spermatophyta</taxon>
        <taxon>Magnoliopsida</taxon>
        <taxon>eudicotyledons</taxon>
        <taxon>Gunneridae</taxon>
        <taxon>Pentapetalae</taxon>
        <taxon>rosids</taxon>
        <taxon>malvids</taxon>
        <taxon>Brassicales</taxon>
        <taxon>Brassicaceae</taxon>
        <taxon>Camelineae</taxon>
        <taxon>Camelina</taxon>
    </lineage>
</organism>
<dbReference type="RefSeq" id="XP_019091017.1">
    <property type="nucleotide sequence ID" value="XM_019235472.1"/>
</dbReference>
<name>A0ABM1QW79_CAMSA</name>
<evidence type="ECO:0000313" key="2">
    <source>
        <dbReference type="Proteomes" id="UP000694864"/>
    </source>
</evidence>
<dbReference type="InterPro" id="IPR012340">
    <property type="entry name" value="NA-bd_OB-fold"/>
</dbReference>
<keyword evidence="2" id="KW-1185">Reference proteome</keyword>
<dbReference type="Proteomes" id="UP000694864">
    <property type="component" value="Chromosome 14"/>
</dbReference>
<feature type="region of interest" description="Disordered" evidence="1">
    <location>
        <begin position="307"/>
        <end position="335"/>
    </location>
</feature>
<proteinExistence type="predicted"/>
<dbReference type="GeneID" id="104743391"/>
<reference evidence="3" key="2">
    <citation type="submission" date="2025-08" db="UniProtKB">
        <authorList>
            <consortium name="RefSeq"/>
        </authorList>
    </citation>
    <scope>IDENTIFICATION</scope>
    <source>
        <tissue evidence="3">Leaf</tissue>
    </source>
</reference>
<evidence type="ECO:0000313" key="3">
    <source>
        <dbReference type="RefSeq" id="XP_019091017.1"/>
    </source>
</evidence>